<dbReference type="Proteomes" id="UP000816034">
    <property type="component" value="Unassembled WGS sequence"/>
</dbReference>
<dbReference type="GeneID" id="68092924"/>
<dbReference type="RefSeq" id="XP_044552290.1">
    <property type="nucleotide sequence ID" value="XM_044694279.1"/>
</dbReference>
<gene>
    <name evidence="2" type="ORF">C9374_000462</name>
</gene>
<feature type="compositionally biased region" description="Polar residues" evidence="1">
    <location>
        <begin position="702"/>
        <end position="714"/>
    </location>
</feature>
<name>A0AA88KN88_NAELO</name>
<dbReference type="EMBL" id="PYSW02000010">
    <property type="protein sequence ID" value="KAG2388298.1"/>
    <property type="molecule type" value="Genomic_DNA"/>
</dbReference>
<reference evidence="2 3" key="1">
    <citation type="journal article" date="2018" name="BMC Genomics">
        <title>The genome of Naegleria lovaniensis, the basis for a comparative approach to unravel pathogenicity factors of the human pathogenic amoeba N. fowleri.</title>
        <authorList>
            <person name="Liechti N."/>
            <person name="Schurch N."/>
            <person name="Bruggmann R."/>
            <person name="Wittwer M."/>
        </authorList>
    </citation>
    <scope>NUCLEOTIDE SEQUENCE [LARGE SCALE GENOMIC DNA]</scope>
    <source>
        <strain evidence="2 3">ATCC 30569</strain>
    </source>
</reference>
<dbReference type="AlphaFoldDB" id="A0AA88KN88"/>
<protein>
    <submittedName>
        <fullName evidence="2">Uncharacterized protein</fullName>
    </submittedName>
</protein>
<sequence length="1055" mass="120741">MSGGKNHEPIELASLIDKVSRSYQRSKQRAEANEKPVRKIRLAEPVEAEMDKKIDEEIFTYPFLTNDIADHTDDDFRTKRSSHLSEIKIKKQKELLEKVNFSDPKYQAIYKSNHALKPLVHFFKHLVPVKAIPSDQQNVVTKSKLRLSIPYTVVYGIAENPVLYYTDNDGFVARADNISYKTIKQKLTFGTTSDTDVAVVMKRTVTGEVTSNAATLLSVKQLMTVLDTQTTGICAYQRYVKSCGAKASIARILWSCNKPVSGYVISNIKTTTDMSEKEPSNRLLTSTENVNNIDIFQLKTAALRELGEQIRSLVKYLEGLPNLKCKFESLAADFIRDDSGRYWFIQVKAFTLEEKTASKRPTSFEEESFEEKTVKSRSAYLRCKECKMCLNLFPPSELNYSMTLKMIYATEQHLKRRAVKLAWFDRPEFKGLTETSSWYQEYKVCKPCFDMYIQEQKLAKVELEFAKAIGIPVTKKINDDASIIESLQHKLSKQKRILIHEDHQQPKTLQMYRFIVYLNEVRNIPDILLYSKKIHLKMTIFNTELLVPIKMEDIDLKKKIAVGKLRVFYFFVKNQQQFRQFLKTQREVRVDLCVNTSEVIGKAVLHLRQFESGLLDKLDYMVLFSATGLKLCSLRATLGFVQMSTKDVSHIKLQEWIPGVFIPPSDFYTADPLPEEWMELIPTLKTNKDSQVEEQKPLSARRPQSASLVNTSGTGERRPFSATFTKRPATPSQTLTRRASQSAQLTKQPVPSYAKQIGNLKKRPQSSGPRVVYHGSSPNHDPLDYSVSPLTAQDLASLAWLEPPQKQPAGLDMFTSNVNQKEVVTPHDVATTRSPIEARVQYAQDEVLWEMSINQVTIKDLKSTVDECWILSIDFFGVLKKEYESFQLFSEGPLVFHIETSTFFSASRDNLNTFLEKERILKIALRPKYLTKDEIVAFIDLRQLLKRENAQIFFEASLFDQTHAEEIKCSIVGEESDQESDDEDTSEACNRDNLKLGTLTTYISYAKVAKTSEAEINYNVPSYRSEEYKITCFASCPLKDQDDHHAENDDDDAVQ</sequence>
<evidence type="ECO:0000313" key="2">
    <source>
        <dbReference type="EMBL" id="KAG2388298.1"/>
    </source>
</evidence>
<proteinExistence type="predicted"/>
<accession>A0AA88KN88</accession>
<comment type="caution">
    <text evidence="2">The sequence shown here is derived from an EMBL/GenBank/DDBJ whole genome shotgun (WGS) entry which is preliminary data.</text>
</comment>
<evidence type="ECO:0000256" key="1">
    <source>
        <dbReference type="SAM" id="MobiDB-lite"/>
    </source>
</evidence>
<keyword evidence="3" id="KW-1185">Reference proteome</keyword>
<feature type="compositionally biased region" description="Polar residues" evidence="1">
    <location>
        <begin position="730"/>
        <end position="749"/>
    </location>
</feature>
<evidence type="ECO:0000313" key="3">
    <source>
        <dbReference type="Proteomes" id="UP000816034"/>
    </source>
</evidence>
<feature type="region of interest" description="Disordered" evidence="1">
    <location>
        <begin position="688"/>
        <end position="786"/>
    </location>
</feature>
<organism evidence="2 3">
    <name type="scientific">Naegleria lovaniensis</name>
    <name type="common">Amoeba</name>
    <dbReference type="NCBI Taxonomy" id="51637"/>
    <lineage>
        <taxon>Eukaryota</taxon>
        <taxon>Discoba</taxon>
        <taxon>Heterolobosea</taxon>
        <taxon>Tetramitia</taxon>
        <taxon>Eutetramitia</taxon>
        <taxon>Vahlkampfiidae</taxon>
        <taxon>Naegleria</taxon>
    </lineage>
</organism>